<sequence length="523" mass="57214">MALRLTQSLIRARESRRRDIGLIDGPNRLQWETLFNRIQHLAGALRSHGIRNGERVAILAVNSHRVFECFYATIWAGGILAPLNHRLSGAELAGQIADSEPDILFVSPEFLSLPAEVRAAARDIPIIVFDDVAAPEPFLSYEALIASADTCEETQRQGDDGALLFYTGGTTGEPKGVLLSHENMVANSLNFISHIGMDERTVHLHCGPLFHVAAAARLFSVTQAAATHVVLPRFVVANVLQTIAAERVTLATFVPTMIRALLDVPDLDDFDLSSLRYITYGAAPISEALVRELMRRLPDVRLVQSYGMTETSPIATMLGYRDHIVDGANAGRLRSAGRAALLAEVRVVDSDGNAQPIGATGEIIVRGPMVMRGYWRNDAATAKVLRQGWMYTGDIGYLDEDGYLFVVDRLKDVIISGGENVYSQEVENAISTHYAVWSCAVIGLPHEKWGEMVHAIVVPRAGLNITAAEIITYCRSKIAAYKCPKSVEIRFEELPISGANKVLKSMLRAETMRRSTVGAPATD</sequence>
<dbReference type="PANTHER" id="PTHR43767:SF1">
    <property type="entry name" value="NONRIBOSOMAL PEPTIDE SYNTHASE PES1 (EUROFUNG)-RELATED"/>
    <property type="match status" value="1"/>
</dbReference>
<dbReference type="Pfam" id="PF00501">
    <property type="entry name" value="AMP-binding"/>
    <property type="match status" value="1"/>
</dbReference>
<feature type="domain" description="AMP-binding enzyme C-terminal" evidence="2">
    <location>
        <begin position="425"/>
        <end position="499"/>
    </location>
</feature>
<dbReference type="GO" id="GO:0016878">
    <property type="term" value="F:acid-thiol ligase activity"/>
    <property type="evidence" value="ECO:0007669"/>
    <property type="project" value="UniProtKB-ARBA"/>
</dbReference>
<dbReference type="PROSITE" id="PS00455">
    <property type="entry name" value="AMP_BINDING"/>
    <property type="match status" value="1"/>
</dbReference>
<evidence type="ECO:0000259" key="2">
    <source>
        <dbReference type="Pfam" id="PF13193"/>
    </source>
</evidence>
<dbReference type="OrthoDB" id="9803968at2"/>
<dbReference type="NCBIfam" id="NF004837">
    <property type="entry name" value="PRK06187.1"/>
    <property type="match status" value="1"/>
</dbReference>
<accession>A0A3D9Z6J7</accession>
<evidence type="ECO:0000313" key="4">
    <source>
        <dbReference type="Proteomes" id="UP000256900"/>
    </source>
</evidence>
<dbReference type="Gene3D" id="3.30.300.30">
    <property type="match status" value="1"/>
</dbReference>
<evidence type="ECO:0000259" key="1">
    <source>
        <dbReference type="Pfam" id="PF00501"/>
    </source>
</evidence>
<gene>
    <name evidence="3" type="ORF">DES32_0374</name>
</gene>
<organism evidence="3 4">
    <name type="scientific">Methylovirgula ligni</name>
    <dbReference type="NCBI Taxonomy" id="569860"/>
    <lineage>
        <taxon>Bacteria</taxon>
        <taxon>Pseudomonadati</taxon>
        <taxon>Pseudomonadota</taxon>
        <taxon>Alphaproteobacteria</taxon>
        <taxon>Hyphomicrobiales</taxon>
        <taxon>Beijerinckiaceae</taxon>
        <taxon>Methylovirgula</taxon>
    </lineage>
</organism>
<dbReference type="AlphaFoldDB" id="A0A3D9Z6J7"/>
<dbReference type="EMBL" id="QUMO01000001">
    <property type="protein sequence ID" value="REF89159.1"/>
    <property type="molecule type" value="Genomic_DNA"/>
</dbReference>
<dbReference type="InterPro" id="IPR025110">
    <property type="entry name" value="AMP-bd_C"/>
</dbReference>
<dbReference type="SUPFAM" id="SSF56801">
    <property type="entry name" value="Acetyl-CoA synthetase-like"/>
    <property type="match status" value="1"/>
</dbReference>
<dbReference type="InterPro" id="IPR050237">
    <property type="entry name" value="ATP-dep_AMP-bd_enzyme"/>
</dbReference>
<dbReference type="PANTHER" id="PTHR43767">
    <property type="entry name" value="LONG-CHAIN-FATTY-ACID--COA LIGASE"/>
    <property type="match status" value="1"/>
</dbReference>
<keyword evidence="4" id="KW-1185">Reference proteome</keyword>
<dbReference type="InterPro" id="IPR000873">
    <property type="entry name" value="AMP-dep_synth/lig_dom"/>
</dbReference>
<dbReference type="Pfam" id="PF13193">
    <property type="entry name" value="AMP-binding_C"/>
    <property type="match status" value="1"/>
</dbReference>
<dbReference type="InterPro" id="IPR042099">
    <property type="entry name" value="ANL_N_sf"/>
</dbReference>
<dbReference type="InterPro" id="IPR045851">
    <property type="entry name" value="AMP-bd_C_sf"/>
</dbReference>
<feature type="domain" description="AMP-dependent synthetase/ligase" evidence="1">
    <location>
        <begin position="19"/>
        <end position="375"/>
    </location>
</feature>
<keyword evidence="3" id="KW-0436">Ligase</keyword>
<proteinExistence type="predicted"/>
<name>A0A3D9Z6J7_9HYPH</name>
<protein>
    <submittedName>
        <fullName evidence="3">Acyl-CoA synthetase (AMP-forming)/AMP-acid ligase II</fullName>
    </submittedName>
</protein>
<dbReference type="InterPro" id="IPR020845">
    <property type="entry name" value="AMP-binding_CS"/>
</dbReference>
<evidence type="ECO:0000313" key="3">
    <source>
        <dbReference type="EMBL" id="REF89159.1"/>
    </source>
</evidence>
<dbReference type="Proteomes" id="UP000256900">
    <property type="component" value="Unassembled WGS sequence"/>
</dbReference>
<dbReference type="Gene3D" id="3.40.50.12780">
    <property type="entry name" value="N-terminal domain of ligase-like"/>
    <property type="match status" value="1"/>
</dbReference>
<reference evidence="3 4" key="1">
    <citation type="submission" date="2018-08" db="EMBL/GenBank/DDBJ databases">
        <title>Genomic Encyclopedia of Type Strains, Phase IV (KMG-IV): sequencing the most valuable type-strain genomes for metagenomic binning, comparative biology and taxonomic classification.</title>
        <authorList>
            <person name="Goeker M."/>
        </authorList>
    </citation>
    <scope>NUCLEOTIDE SEQUENCE [LARGE SCALE GENOMIC DNA]</scope>
    <source>
        <strain evidence="3 4">BW863</strain>
    </source>
</reference>
<comment type="caution">
    <text evidence="3">The sequence shown here is derived from an EMBL/GenBank/DDBJ whole genome shotgun (WGS) entry which is preliminary data.</text>
</comment>